<gene>
    <name evidence="1" type="ORF">ENO47_07985</name>
</gene>
<dbReference type="Gene3D" id="3.30.1120.40">
    <property type="entry name" value="Stage V sporulation protein G"/>
    <property type="match status" value="1"/>
</dbReference>
<dbReference type="AlphaFoldDB" id="A0A7C2ZL77"/>
<dbReference type="InterPro" id="IPR036751">
    <property type="entry name" value="SpoVG_sf"/>
</dbReference>
<dbReference type="InterPro" id="IPR007170">
    <property type="entry name" value="SpoVG"/>
</dbReference>
<dbReference type="Pfam" id="PF04026">
    <property type="entry name" value="SpoVG"/>
    <property type="match status" value="1"/>
</dbReference>
<name>A0A7C2ZL77_9AQUI</name>
<accession>A0A7C2ZL77</accession>
<dbReference type="EMBL" id="DSFP01000067">
    <property type="protein sequence ID" value="HEW46585.1"/>
    <property type="molecule type" value="Genomic_DNA"/>
</dbReference>
<evidence type="ECO:0000313" key="1">
    <source>
        <dbReference type="EMBL" id="HEW46585.1"/>
    </source>
</evidence>
<sequence length="90" mass="10663">MKVELVNFYPFEVSSKRPRILAYADVRLDGKILIRGIRLYEAKNGGLFIVMPEFNQETKRAIVEVEDKELLERLRRVVVDYYKEKIKSLD</sequence>
<comment type="caution">
    <text evidence="1">The sequence shown here is derived from an EMBL/GenBank/DDBJ whole genome shotgun (WGS) entry which is preliminary data.</text>
</comment>
<dbReference type="SUPFAM" id="SSF160537">
    <property type="entry name" value="SpoVG-like"/>
    <property type="match status" value="1"/>
</dbReference>
<reference evidence="1" key="1">
    <citation type="journal article" date="2020" name="mSystems">
        <title>Genome- and Community-Level Interaction Insights into Carbon Utilization and Element Cycling Functions of Hydrothermarchaeota in Hydrothermal Sediment.</title>
        <authorList>
            <person name="Zhou Z."/>
            <person name="Liu Y."/>
            <person name="Xu W."/>
            <person name="Pan J."/>
            <person name="Luo Z.H."/>
            <person name="Li M."/>
        </authorList>
    </citation>
    <scope>NUCLEOTIDE SEQUENCE [LARGE SCALE GENOMIC DNA]</scope>
    <source>
        <strain evidence="1">SpSt-132</strain>
    </source>
</reference>
<dbReference type="GO" id="GO:0030435">
    <property type="term" value="P:sporulation resulting in formation of a cellular spore"/>
    <property type="evidence" value="ECO:0007669"/>
    <property type="project" value="InterPro"/>
</dbReference>
<proteinExistence type="predicted"/>
<organism evidence="1">
    <name type="scientific">Hydrogenobacter sp</name>
    <dbReference type="NCBI Taxonomy" id="2152829"/>
    <lineage>
        <taxon>Bacteria</taxon>
        <taxon>Pseudomonadati</taxon>
        <taxon>Aquificota</taxon>
        <taxon>Aquificia</taxon>
        <taxon>Aquificales</taxon>
        <taxon>Aquificaceae</taxon>
        <taxon>Hydrogenobacter</taxon>
    </lineage>
</organism>
<evidence type="ECO:0008006" key="2">
    <source>
        <dbReference type="Google" id="ProtNLM"/>
    </source>
</evidence>
<protein>
    <recommendedName>
        <fullName evidence="2">Stage V sporulation protein G</fullName>
    </recommendedName>
</protein>